<proteinExistence type="predicted"/>
<accession>A0A371DWB6</accession>
<dbReference type="AlphaFoldDB" id="A0A371DWB6"/>
<keyword evidence="2" id="KW-1185">Reference proteome</keyword>
<dbReference type="EMBL" id="KZ857380">
    <property type="protein sequence ID" value="RDX56814.1"/>
    <property type="molecule type" value="Genomic_DNA"/>
</dbReference>
<reference evidence="1 2" key="1">
    <citation type="journal article" date="2018" name="Biotechnol. Biofuels">
        <title>Integrative visual omics of the white-rot fungus Polyporus brumalis exposes the biotechnological potential of its oxidative enzymes for delignifying raw plant biomass.</title>
        <authorList>
            <person name="Miyauchi S."/>
            <person name="Rancon A."/>
            <person name="Drula E."/>
            <person name="Hage H."/>
            <person name="Chaduli D."/>
            <person name="Favel A."/>
            <person name="Grisel S."/>
            <person name="Henrissat B."/>
            <person name="Herpoel-Gimbert I."/>
            <person name="Ruiz-Duenas F.J."/>
            <person name="Chevret D."/>
            <person name="Hainaut M."/>
            <person name="Lin J."/>
            <person name="Wang M."/>
            <person name="Pangilinan J."/>
            <person name="Lipzen A."/>
            <person name="Lesage-Meessen L."/>
            <person name="Navarro D."/>
            <person name="Riley R."/>
            <person name="Grigoriev I.V."/>
            <person name="Zhou S."/>
            <person name="Raouche S."/>
            <person name="Rosso M.N."/>
        </authorList>
    </citation>
    <scope>NUCLEOTIDE SEQUENCE [LARGE SCALE GENOMIC DNA]</scope>
    <source>
        <strain evidence="1 2">BRFM 1820</strain>
    </source>
</reference>
<name>A0A371DWB6_9APHY</name>
<sequence>MTVARAAGVGEGVSGSVSTHVRRVFQVGPLWLRRRESGRSQVFGRGFTTERWAEMDALGGRTRRGGRSWGKTAWRELVGSAWRRDTKRRGKQQREETIGRVCRRLRLGCPPARSVLASIRTAGHGRYPDRRTQGRGVLDGGRLSSWLGTGVLLAWQAWPCMAAGWCWSGGVSGASELD</sequence>
<protein>
    <submittedName>
        <fullName evidence="1">Uncharacterized protein</fullName>
    </submittedName>
</protein>
<evidence type="ECO:0000313" key="2">
    <source>
        <dbReference type="Proteomes" id="UP000256964"/>
    </source>
</evidence>
<gene>
    <name evidence="1" type="ORF">OH76DRAFT_419139</name>
</gene>
<evidence type="ECO:0000313" key="1">
    <source>
        <dbReference type="EMBL" id="RDX56814.1"/>
    </source>
</evidence>
<dbReference type="Proteomes" id="UP000256964">
    <property type="component" value="Unassembled WGS sequence"/>
</dbReference>
<organism evidence="1 2">
    <name type="scientific">Lentinus brumalis</name>
    <dbReference type="NCBI Taxonomy" id="2498619"/>
    <lineage>
        <taxon>Eukaryota</taxon>
        <taxon>Fungi</taxon>
        <taxon>Dikarya</taxon>
        <taxon>Basidiomycota</taxon>
        <taxon>Agaricomycotina</taxon>
        <taxon>Agaricomycetes</taxon>
        <taxon>Polyporales</taxon>
        <taxon>Polyporaceae</taxon>
        <taxon>Lentinus</taxon>
    </lineage>
</organism>